<dbReference type="RefSeq" id="WP_015725395.1">
    <property type="nucleotide sequence ID" value="NC_014972.1"/>
</dbReference>
<accession>A0A7U3YNY2</accession>
<evidence type="ECO:0000313" key="2">
    <source>
        <dbReference type="EMBL" id="ADW18869.1"/>
    </source>
</evidence>
<dbReference type="InterPro" id="IPR006222">
    <property type="entry name" value="GCVT_N"/>
</dbReference>
<dbReference type="AlphaFoldDB" id="A0A7U3YNY2"/>
<dbReference type="PANTHER" id="PTHR43757:SF2">
    <property type="entry name" value="AMINOMETHYLTRANSFERASE, MITOCHONDRIAL"/>
    <property type="match status" value="1"/>
</dbReference>
<dbReference type="InterPro" id="IPR028896">
    <property type="entry name" value="GcvT/YgfZ/DmdA"/>
</dbReference>
<dbReference type="Proteomes" id="UP000006365">
    <property type="component" value="Chromosome"/>
</dbReference>
<dbReference type="GO" id="GO:0005829">
    <property type="term" value="C:cytosol"/>
    <property type="evidence" value="ECO:0007669"/>
    <property type="project" value="TreeGrafter"/>
</dbReference>
<dbReference type="Pfam" id="PF01571">
    <property type="entry name" value="GCV_T"/>
    <property type="match status" value="1"/>
</dbReference>
<proteinExistence type="predicted"/>
<dbReference type="KEGG" id="dpr:Despr_2734"/>
<dbReference type="PANTHER" id="PTHR43757">
    <property type="entry name" value="AMINOMETHYLTRANSFERASE"/>
    <property type="match status" value="1"/>
</dbReference>
<gene>
    <name evidence="2" type="ordered locus">Despr_2734</name>
</gene>
<keyword evidence="3" id="KW-1185">Reference proteome</keyword>
<organism evidence="2 3">
    <name type="scientific">Desulfobulbus propionicus (strain ATCC 33891 / DSM 2032 / VKM B-1956 / 1pr3)</name>
    <dbReference type="NCBI Taxonomy" id="577650"/>
    <lineage>
        <taxon>Bacteria</taxon>
        <taxon>Pseudomonadati</taxon>
        <taxon>Thermodesulfobacteriota</taxon>
        <taxon>Desulfobulbia</taxon>
        <taxon>Desulfobulbales</taxon>
        <taxon>Desulfobulbaceae</taxon>
        <taxon>Desulfobulbus</taxon>
    </lineage>
</organism>
<dbReference type="InterPro" id="IPR027266">
    <property type="entry name" value="TrmE/GcvT-like"/>
</dbReference>
<dbReference type="GO" id="GO:0016740">
    <property type="term" value="F:transferase activity"/>
    <property type="evidence" value="ECO:0007669"/>
    <property type="project" value="UniProtKB-KW"/>
</dbReference>
<reference evidence="2 3" key="1">
    <citation type="journal article" date="2011" name="Stand. Genomic Sci.">
        <title>Complete genome sequence of Desulfobulbus propionicus type strain (1pr3).</title>
        <authorList>
            <person name="Pagani I."/>
            <person name="Lapidus A."/>
            <person name="Nolan M."/>
            <person name="Lucas S."/>
            <person name="Hammon N."/>
            <person name="Deshpande S."/>
            <person name="Cheng J.F."/>
            <person name="Chertkov O."/>
            <person name="Davenport K."/>
            <person name="Tapia R."/>
            <person name="Han C."/>
            <person name="Goodwin L."/>
            <person name="Pitluck S."/>
            <person name="Liolios K."/>
            <person name="Mavromatis K."/>
            <person name="Ivanova N."/>
            <person name="Mikhailova N."/>
            <person name="Pati A."/>
            <person name="Chen A."/>
            <person name="Palaniappan K."/>
            <person name="Land M."/>
            <person name="Hauser L."/>
            <person name="Chang Y.J."/>
            <person name="Jeffries C.D."/>
            <person name="Detter J.C."/>
            <person name="Brambilla E."/>
            <person name="Kannan K.P."/>
            <person name="Djao O.D."/>
            <person name="Rohde M."/>
            <person name="Pukall R."/>
            <person name="Spring S."/>
            <person name="Goker M."/>
            <person name="Sikorski J."/>
            <person name="Woyke T."/>
            <person name="Bristow J."/>
            <person name="Eisen J.A."/>
            <person name="Markowitz V."/>
            <person name="Hugenholtz P."/>
            <person name="Kyrpides N.C."/>
            <person name="Klenk H.P."/>
        </authorList>
    </citation>
    <scope>NUCLEOTIDE SEQUENCE [LARGE SCALE GENOMIC DNA]</scope>
    <source>
        <strain evidence="3">ATCC 33891 / DSM 2032 / 1pr3</strain>
    </source>
</reference>
<feature type="domain" description="GCVT N-terminal" evidence="1">
    <location>
        <begin position="10"/>
        <end position="274"/>
    </location>
</feature>
<keyword evidence="2" id="KW-0808">Transferase</keyword>
<evidence type="ECO:0000259" key="1">
    <source>
        <dbReference type="Pfam" id="PF01571"/>
    </source>
</evidence>
<dbReference type="Gene3D" id="3.30.1360.120">
    <property type="entry name" value="Probable tRNA modification gtpase trme, domain 1"/>
    <property type="match status" value="1"/>
</dbReference>
<evidence type="ECO:0000313" key="3">
    <source>
        <dbReference type="Proteomes" id="UP000006365"/>
    </source>
</evidence>
<protein>
    <submittedName>
        <fullName evidence="2">Glycine cleavage T protein (Aminomethyl transferase)</fullName>
    </submittedName>
</protein>
<dbReference type="SUPFAM" id="SSF103025">
    <property type="entry name" value="Folate-binding domain"/>
    <property type="match status" value="1"/>
</dbReference>
<name>A0A7U3YNY2_DESPD</name>
<dbReference type="EMBL" id="CP002364">
    <property type="protein sequence ID" value="ADW18869.1"/>
    <property type="molecule type" value="Genomic_DNA"/>
</dbReference>
<sequence>METALKTTPLHAWHVSHGANMAAFGGYEMPLWYPAGAKAEHLTAITAAGLFDTSHMAVLTLHGPAVRELLQRCFSKDLEQCIGPGKGPLVPGRCVYGVFLDDNGWVIDDAIVYQCGETDYMLVVNAAMGGPVSAHLHQRNPNGDAARITDHTDRVGKMDIQGPLAGKILTRVLRDPDQVFAKMVYFSFKGSFAPQTLPAAVSVTLIDGTPVLVSRTGYTGEFGFELFIAPAHVERLWSLLLSAGESEGIIACGLAARDSLRAGAGLPLSHQDIGPWLFAANPWLFVLPWDEAATGFTKEFIGSAALRAVSGAPCTQAFAGFDPRKIPLGDRSLVTDVDGNPLGTILTCTTDMAMDRVNGTIVSIATPVENGRPASFSPRGLCCGFVRLQTQLPVGTEIVLTDGKRRLKAEIRDDIRPDRTARKPIQNML</sequence>